<sequence>MDSTNLMILLVFCILIIVIFIQYKKISKITMVYSLSNQETTATMIDFENEIEKKAIIIDNKEEFISNQSNQMQILQKKYEDEIKDLKSYYKGIEGQLRNFGEINTHKILVDLKTELVENDEIKPDQMLILSNVFVPYRDKNGKLVSRQIDHLLLMSSGVFIIESKYWQGNIMYGVSKSKAKEFSFILDKLYPKNKMNDEATIIFTENFETNSENGNKSTESLKVLSYGDPSSQVKGAAAILSQLFKDHGENIFVTPVLFFNNSKKKFMNYSSNKEPFVSEDEKSLREFLIDKIKNKNYFSEEQLRKMEKIVKDVNYLNN</sequence>
<evidence type="ECO:0000313" key="5">
    <source>
        <dbReference type="Proteomes" id="UP000232101"/>
    </source>
</evidence>
<accession>A0A2M9Q224</accession>
<feature type="transmembrane region" description="Helical" evidence="2">
    <location>
        <begin position="6"/>
        <end position="23"/>
    </location>
</feature>
<dbReference type="AlphaFoldDB" id="A0A2M9Q224"/>
<keyword evidence="2" id="KW-1133">Transmembrane helix</keyword>
<keyword evidence="1" id="KW-0175">Coiled coil</keyword>
<feature type="coiled-coil region" evidence="1">
    <location>
        <begin position="58"/>
        <end position="85"/>
    </location>
</feature>
<keyword evidence="2" id="KW-0472">Membrane</keyword>
<name>A0A2M9Q224_9BACI</name>
<proteinExistence type="predicted"/>
<comment type="caution">
    <text evidence="4">The sequence shown here is derived from an EMBL/GenBank/DDBJ whole genome shotgun (WGS) entry which is preliminary data.</text>
</comment>
<gene>
    <name evidence="4" type="ORF">CWD94_19265</name>
</gene>
<dbReference type="RefSeq" id="WP_100544468.1">
    <property type="nucleotide sequence ID" value="NZ_CP158849.1"/>
</dbReference>
<protein>
    <recommendedName>
        <fullName evidence="3">NERD domain-containing protein</fullName>
    </recommendedName>
</protein>
<dbReference type="Proteomes" id="UP000232101">
    <property type="component" value="Unassembled WGS sequence"/>
</dbReference>
<dbReference type="InterPro" id="IPR011528">
    <property type="entry name" value="NERD"/>
</dbReference>
<evidence type="ECO:0000313" key="4">
    <source>
        <dbReference type="EMBL" id="PJO42128.1"/>
    </source>
</evidence>
<evidence type="ECO:0000259" key="3">
    <source>
        <dbReference type="Pfam" id="PF08378"/>
    </source>
</evidence>
<dbReference type="Pfam" id="PF08378">
    <property type="entry name" value="NERD"/>
    <property type="match status" value="1"/>
</dbReference>
<organism evidence="4 5">
    <name type="scientific">Lysinibacillus xylanilyticus</name>
    <dbReference type="NCBI Taxonomy" id="582475"/>
    <lineage>
        <taxon>Bacteria</taxon>
        <taxon>Bacillati</taxon>
        <taxon>Bacillota</taxon>
        <taxon>Bacilli</taxon>
        <taxon>Bacillales</taxon>
        <taxon>Bacillaceae</taxon>
        <taxon>Lysinibacillus</taxon>
    </lineage>
</organism>
<feature type="domain" description="NERD" evidence="3">
    <location>
        <begin position="121"/>
        <end position="175"/>
    </location>
</feature>
<keyword evidence="2" id="KW-0812">Transmembrane</keyword>
<reference evidence="4 5" key="1">
    <citation type="submission" date="2017-11" db="EMBL/GenBank/DDBJ databases">
        <title>Bacterial isolate from king chilli rhizosphere.</title>
        <authorList>
            <person name="Takhelmayum P."/>
            <person name="Sarangthem I."/>
        </authorList>
    </citation>
    <scope>NUCLEOTIDE SEQUENCE [LARGE SCALE GENOMIC DNA]</scope>
    <source>
        <strain evidence="5">t26</strain>
    </source>
</reference>
<evidence type="ECO:0000256" key="2">
    <source>
        <dbReference type="SAM" id="Phobius"/>
    </source>
</evidence>
<dbReference type="EMBL" id="PHQY01000658">
    <property type="protein sequence ID" value="PJO42128.1"/>
    <property type="molecule type" value="Genomic_DNA"/>
</dbReference>
<evidence type="ECO:0000256" key="1">
    <source>
        <dbReference type="SAM" id="Coils"/>
    </source>
</evidence>